<gene>
    <name evidence="1" type="ORF">SISSUDRAFT_221642</name>
</gene>
<evidence type="ECO:0000313" key="1">
    <source>
        <dbReference type="EMBL" id="KZT34983.1"/>
    </source>
</evidence>
<keyword evidence="2" id="KW-1185">Reference proteome</keyword>
<evidence type="ECO:0000313" key="2">
    <source>
        <dbReference type="Proteomes" id="UP000076798"/>
    </source>
</evidence>
<reference evidence="1 2" key="1">
    <citation type="journal article" date="2016" name="Mol. Biol. Evol.">
        <title>Comparative Genomics of Early-Diverging Mushroom-Forming Fungi Provides Insights into the Origins of Lignocellulose Decay Capabilities.</title>
        <authorList>
            <person name="Nagy L.G."/>
            <person name="Riley R."/>
            <person name="Tritt A."/>
            <person name="Adam C."/>
            <person name="Daum C."/>
            <person name="Floudas D."/>
            <person name="Sun H."/>
            <person name="Yadav J.S."/>
            <person name="Pangilinan J."/>
            <person name="Larsson K.H."/>
            <person name="Matsuura K."/>
            <person name="Barry K."/>
            <person name="Labutti K."/>
            <person name="Kuo R."/>
            <person name="Ohm R.A."/>
            <person name="Bhattacharya S.S."/>
            <person name="Shirouzu T."/>
            <person name="Yoshinaga Y."/>
            <person name="Martin F.M."/>
            <person name="Grigoriev I.V."/>
            <person name="Hibbett D.S."/>
        </authorList>
    </citation>
    <scope>NUCLEOTIDE SEQUENCE [LARGE SCALE GENOMIC DNA]</scope>
    <source>
        <strain evidence="1 2">HHB10207 ss-3</strain>
    </source>
</reference>
<proteinExistence type="predicted"/>
<accession>A0A166A5Q9</accession>
<protein>
    <submittedName>
        <fullName evidence="1">Uncharacterized protein</fullName>
    </submittedName>
</protein>
<dbReference type="EMBL" id="KV428158">
    <property type="protein sequence ID" value="KZT34983.1"/>
    <property type="molecule type" value="Genomic_DNA"/>
</dbReference>
<sequence>MSIHPTQDSLIVEYSVQYTLGRREGPNRMLTLPLPTLMPPLFPPGMPGPRWEMRDATPLENVFKLIPEFNLRPEAPDMIFNSYLPISFRPRTRASAQMLQIFQFAKNKTHIESLVVLPDLPTCVRAYVTPHAPANLDLEPLDREGLRMHQWGHLTDAIVGVTDPVSDKVYVLLTERNCRMHWIWLD</sequence>
<dbReference type="Proteomes" id="UP000076798">
    <property type="component" value="Unassembled WGS sequence"/>
</dbReference>
<organism evidence="1 2">
    <name type="scientific">Sistotremastrum suecicum HHB10207 ss-3</name>
    <dbReference type="NCBI Taxonomy" id="1314776"/>
    <lineage>
        <taxon>Eukaryota</taxon>
        <taxon>Fungi</taxon>
        <taxon>Dikarya</taxon>
        <taxon>Basidiomycota</taxon>
        <taxon>Agaricomycotina</taxon>
        <taxon>Agaricomycetes</taxon>
        <taxon>Sistotremastrales</taxon>
        <taxon>Sistotremastraceae</taxon>
        <taxon>Sistotremastrum</taxon>
    </lineage>
</organism>
<dbReference type="AlphaFoldDB" id="A0A166A5Q9"/>
<name>A0A166A5Q9_9AGAM</name>